<accession>A0AAV5B8U6</accession>
<evidence type="ECO:0000313" key="2">
    <source>
        <dbReference type="Proteomes" id="UP001055025"/>
    </source>
</evidence>
<evidence type="ECO:0008006" key="3">
    <source>
        <dbReference type="Google" id="ProtNLM"/>
    </source>
</evidence>
<dbReference type="RefSeq" id="WP_265591024.1">
    <property type="nucleotide sequence ID" value="NZ_BQKC01000001.1"/>
</dbReference>
<gene>
    <name evidence="1" type="ORF">ATOP_17550</name>
</gene>
<reference evidence="1" key="1">
    <citation type="journal article" date="2022" name="Int. J. Syst. Evol. Microbiol.">
        <title>Granulimonas faecalis gen. nov., sp. nov., and Leptogranulimonas caecicola gen. nov., sp. nov., novel lactate-producing Atopobiaceae bacteria isolated from mouse intestines, and an emended description of the family Atopobiaceae.</title>
        <authorList>
            <person name="Morinaga K."/>
            <person name="Kusada H."/>
            <person name="Sakamoto S."/>
            <person name="Murakami T."/>
            <person name="Toyoda A."/>
            <person name="Mori H."/>
            <person name="Meng X.Y."/>
            <person name="Takashino M."/>
            <person name="Murotomi K."/>
            <person name="Tamaki H."/>
        </authorList>
    </citation>
    <scope>NUCLEOTIDE SEQUENCE</scope>
    <source>
        <strain evidence="1">OPF53</strain>
    </source>
</reference>
<name>A0AAV5B8U6_9ACTN</name>
<comment type="caution">
    <text evidence="1">The sequence shown here is derived from an EMBL/GenBank/DDBJ whole genome shotgun (WGS) entry which is preliminary data.</text>
</comment>
<dbReference type="Gene3D" id="3.40.50.2000">
    <property type="entry name" value="Glycogen Phosphorylase B"/>
    <property type="match status" value="1"/>
</dbReference>
<evidence type="ECO:0000313" key="1">
    <source>
        <dbReference type="EMBL" id="GJM56100.1"/>
    </source>
</evidence>
<sequence length="440" mass="48196">MAPLQSVAALRWTKLGKYLALDHDVEVDVLTTYKDFSDPAGRYRRDDTLLADMEHFGTFHLLRPPVAVRAFAGARSWMARLLRAREDDGPVQAAVTYKGAFEDLKSFGRRVDLALGRLLAARGSAMDLSSYDVIVSTCGPGWPHLVARAEKRRRPDVVWLADFRDPVSRNPADRRLCKAYGEVVASADAALAVSQGLVPLIFARPGQPVHVLTNGFDPADRPRRPEGARRPLDRFRVSYTGTLYHFPWETENIATVLRLLQAMVDDGEVDGDHLEFVYAGASSAVFRCQAATVEGVSFPVRDLGLLPRHEVLDLQQASALLAFSTWNTSAQQGVITGKLWEYLMAGVPVLGACTGELSGSEARRVVESARAGVVMEAPTAAADAVRARRFVTGLYRQWLEEGTTSVDGDAAYVDSHSYPALAARLMDEVILPLTGSRSRS</sequence>
<protein>
    <recommendedName>
        <fullName evidence="3">Glycosyltransferase involved in cell wall biosynthesis</fullName>
    </recommendedName>
</protein>
<dbReference type="Proteomes" id="UP001055025">
    <property type="component" value="Unassembled WGS sequence"/>
</dbReference>
<proteinExistence type="predicted"/>
<keyword evidence="2" id="KW-1185">Reference proteome</keyword>
<organism evidence="1 2">
    <name type="scientific">Granulimonas faecalis</name>
    <dbReference type="NCBI Taxonomy" id="2894155"/>
    <lineage>
        <taxon>Bacteria</taxon>
        <taxon>Bacillati</taxon>
        <taxon>Actinomycetota</taxon>
        <taxon>Coriobacteriia</taxon>
        <taxon>Coriobacteriales</taxon>
        <taxon>Kribbibacteriaceae</taxon>
        <taxon>Granulimonas</taxon>
    </lineage>
</organism>
<dbReference type="AlphaFoldDB" id="A0AAV5B8U6"/>
<dbReference type="EMBL" id="BQKC01000001">
    <property type="protein sequence ID" value="GJM56100.1"/>
    <property type="molecule type" value="Genomic_DNA"/>
</dbReference>
<dbReference type="SUPFAM" id="SSF53756">
    <property type="entry name" value="UDP-Glycosyltransferase/glycogen phosphorylase"/>
    <property type="match status" value="1"/>
</dbReference>